<name>A0A7V1EHC4_UNCW3</name>
<sequence length="313" mass="35495">MRRGMTLIEVMVSLVILMIVLGAIYSILTIQQQRATMVSETSVLQADAQVAYTLFKWDLMLAGLGHPKNNAVLTSFNNTGYLGSDGINLRGVGFGFEMNQTRWSYMLEGADGTQLIVARFKDTTTYFKPTDHIVILSDSREILDPPGEVIITQVDTFTYYDENGNPKPAQRLTINAPALTKNVQVVITYNNPDIYNTGILYQVNNGTLERGTEDLLDNVENIQFAYGLDTDEDTIIDTWYNNIPDSLLRPTPYGRRWALRYTMVVASRDIPNYTYPYANVTVEDNTYALTDAMRHRKRTFFSGILYPQNLEPY</sequence>
<feature type="transmembrane region" description="Helical" evidence="1">
    <location>
        <begin position="7"/>
        <end position="28"/>
    </location>
</feature>
<dbReference type="NCBIfam" id="TIGR02532">
    <property type="entry name" value="IV_pilin_GFxxxE"/>
    <property type="match status" value="1"/>
</dbReference>
<dbReference type="InterPro" id="IPR032092">
    <property type="entry name" value="PilW"/>
</dbReference>
<dbReference type="Pfam" id="PF07963">
    <property type="entry name" value="N_methyl"/>
    <property type="match status" value="1"/>
</dbReference>
<keyword evidence="1" id="KW-0812">Transmembrane</keyword>
<dbReference type="Pfam" id="PF16074">
    <property type="entry name" value="PilW"/>
    <property type="match status" value="1"/>
</dbReference>
<dbReference type="GO" id="GO:0043683">
    <property type="term" value="P:type IV pilus assembly"/>
    <property type="evidence" value="ECO:0007669"/>
    <property type="project" value="InterPro"/>
</dbReference>
<dbReference type="AlphaFoldDB" id="A0A7V1EHC4"/>
<organism evidence="2">
    <name type="scientific">candidate division WOR-3 bacterium</name>
    <dbReference type="NCBI Taxonomy" id="2052148"/>
    <lineage>
        <taxon>Bacteria</taxon>
        <taxon>Bacteria division WOR-3</taxon>
    </lineage>
</organism>
<dbReference type="PROSITE" id="PS00409">
    <property type="entry name" value="PROKAR_NTER_METHYL"/>
    <property type="match status" value="1"/>
</dbReference>
<evidence type="ECO:0000256" key="1">
    <source>
        <dbReference type="SAM" id="Phobius"/>
    </source>
</evidence>
<proteinExistence type="predicted"/>
<reference evidence="2" key="1">
    <citation type="journal article" date="2020" name="mSystems">
        <title>Genome- and Community-Level Interaction Insights into Carbon Utilization and Element Cycling Functions of Hydrothermarchaeota in Hydrothermal Sediment.</title>
        <authorList>
            <person name="Zhou Z."/>
            <person name="Liu Y."/>
            <person name="Xu W."/>
            <person name="Pan J."/>
            <person name="Luo Z.H."/>
            <person name="Li M."/>
        </authorList>
    </citation>
    <scope>NUCLEOTIDE SEQUENCE [LARGE SCALE GENOMIC DNA]</scope>
    <source>
        <strain evidence="2">SpSt-258</strain>
    </source>
</reference>
<keyword evidence="1" id="KW-1133">Transmembrane helix</keyword>
<protein>
    <submittedName>
        <fullName evidence="2">Prepilin-type N-terminal cleavage/methylation domain-containing protein</fullName>
    </submittedName>
</protein>
<dbReference type="EMBL" id="DSKY01000009">
    <property type="protein sequence ID" value="HDY58454.1"/>
    <property type="molecule type" value="Genomic_DNA"/>
</dbReference>
<dbReference type="InterPro" id="IPR012902">
    <property type="entry name" value="N_methyl_site"/>
</dbReference>
<comment type="caution">
    <text evidence="2">The sequence shown here is derived from an EMBL/GenBank/DDBJ whole genome shotgun (WGS) entry which is preliminary data.</text>
</comment>
<gene>
    <name evidence="2" type="ORF">ENP86_02735</name>
</gene>
<keyword evidence="1" id="KW-0472">Membrane</keyword>
<accession>A0A7V1EHC4</accession>
<evidence type="ECO:0000313" key="2">
    <source>
        <dbReference type="EMBL" id="HDY58454.1"/>
    </source>
</evidence>